<dbReference type="KEGG" id="rtu:PR017_12615"/>
<dbReference type="RefSeq" id="WP_111218892.1">
    <property type="nucleotide sequence ID" value="NZ_CP117255.1"/>
</dbReference>
<dbReference type="PANTHER" id="PTHR30514:SF18">
    <property type="entry name" value="RPIR-FAMILY TRANSCRIPTIONAL REGULATOR"/>
    <property type="match status" value="1"/>
</dbReference>
<evidence type="ECO:0000259" key="1">
    <source>
        <dbReference type="PROSITE" id="PS51071"/>
    </source>
</evidence>
<name>A0AAF1KN10_9HYPH</name>
<dbReference type="Proteomes" id="UP000249499">
    <property type="component" value="Chromosome"/>
</dbReference>
<dbReference type="InterPro" id="IPR000281">
    <property type="entry name" value="HTH_RpiR"/>
</dbReference>
<proteinExistence type="predicted"/>
<evidence type="ECO:0000313" key="3">
    <source>
        <dbReference type="Proteomes" id="UP000249499"/>
    </source>
</evidence>
<dbReference type="Gene3D" id="1.10.10.10">
    <property type="entry name" value="Winged helix-like DNA-binding domain superfamily/Winged helix DNA-binding domain"/>
    <property type="match status" value="1"/>
</dbReference>
<dbReference type="PANTHER" id="PTHR30514">
    <property type="entry name" value="GLUCOKINASE"/>
    <property type="match status" value="1"/>
</dbReference>
<feature type="domain" description="HTH rpiR-type" evidence="1">
    <location>
        <begin position="2"/>
        <end position="78"/>
    </location>
</feature>
<dbReference type="GO" id="GO:0003677">
    <property type="term" value="F:DNA binding"/>
    <property type="evidence" value="ECO:0007669"/>
    <property type="project" value="InterPro"/>
</dbReference>
<dbReference type="GO" id="GO:0003700">
    <property type="term" value="F:DNA-binding transcription factor activity"/>
    <property type="evidence" value="ECO:0007669"/>
    <property type="project" value="InterPro"/>
</dbReference>
<dbReference type="InterPro" id="IPR047640">
    <property type="entry name" value="RpiR-like"/>
</dbReference>
<dbReference type="GO" id="GO:1901135">
    <property type="term" value="P:carbohydrate derivative metabolic process"/>
    <property type="evidence" value="ECO:0007669"/>
    <property type="project" value="InterPro"/>
</dbReference>
<gene>
    <name evidence="2" type="ORF">PR017_12615</name>
</gene>
<dbReference type="SUPFAM" id="SSF46689">
    <property type="entry name" value="Homeodomain-like"/>
    <property type="match status" value="1"/>
</dbReference>
<accession>A0AAF1KN10</accession>
<reference evidence="2 3" key="1">
    <citation type="journal article" date="2018" name="Sci. Rep.">
        <title>Rhizobium tumorigenes sp. nov., a novel plant tumorigenic bacterium isolated from cane gall tumors on thornless blackberry.</title>
        <authorList>
            <person name="Kuzmanovi N."/>
            <person name="Smalla K."/>
            <person name="Gronow S."/>
            <person name="PuBawska J."/>
        </authorList>
    </citation>
    <scope>NUCLEOTIDE SEQUENCE [LARGE SCALE GENOMIC DNA]</scope>
    <source>
        <strain evidence="2 3">1078</strain>
    </source>
</reference>
<evidence type="ECO:0000313" key="2">
    <source>
        <dbReference type="EMBL" id="WFR94662.1"/>
    </source>
</evidence>
<dbReference type="InterPro" id="IPR036388">
    <property type="entry name" value="WH-like_DNA-bd_sf"/>
</dbReference>
<dbReference type="InterPro" id="IPR046348">
    <property type="entry name" value="SIS_dom_sf"/>
</dbReference>
<dbReference type="InterPro" id="IPR009057">
    <property type="entry name" value="Homeodomain-like_sf"/>
</dbReference>
<reference evidence="3" key="2">
    <citation type="journal article" date="2023" name="MicrobiologyOpen">
        <title>Genomics of the tumorigenes clade of the family Rhizobiaceae and description of Rhizobium rhododendri sp. nov.</title>
        <authorList>
            <person name="Kuzmanovic N."/>
            <person name="diCenzo G.C."/>
            <person name="Bunk B."/>
            <person name="Sproeer C."/>
            <person name="Fruehling A."/>
            <person name="Neumann-Schaal M."/>
            <person name="Overmann J."/>
            <person name="Smalla K."/>
        </authorList>
    </citation>
    <scope>NUCLEOTIDE SEQUENCE [LARGE SCALE GENOMIC DNA]</scope>
    <source>
        <strain evidence="3">1078</strain>
    </source>
</reference>
<sequence length="283" mass="31263">MDDLSQKLKQYIKSGTPAERRIARYFSDHMSELPYETASSVADRLELSPMTVGRFLRALGYQGLDGFKVHLRETVPPTALQKNPTSVEQLQQDAAAGLPLAALMAEQLDMLHHVYNLSSQPQWADAVSSILSASDVFVACHLTCPIGQYFCDRLSFARDNVRMAGNGNATYMELLAPSTTNSLLIIIDSHRFAKSRLLARSARRSGLKVLLVTSQYTDWAHEFANTTLSVPPPRVGPRDNLTAMSALLEFLATAVIHAAGQDAEVRARRLAELENMFAEAPMR</sequence>
<dbReference type="AlphaFoldDB" id="A0AAF1KN10"/>
<dbReference type="Gene3D" id="3.40.50.10490">
    <property type="entry name" value="Glucose-6-phosphate isomerase like protein, domain 1"/>
    <property type="match status" value="1"/>
</dbReference>
<organism evidence="2 3">
    <name type="scientific">Rhizobium tumorigenes</name>
    <dbReference type="NCBI Taxonomy" id="2041385"/>
    <lineage>
        <taxon>Bacteria</taxon>
        <taxon>Pseudomonadati</taxon>
        <taxon>Pseudomonadota</taxon>
        <taxon>Alphaproteobacteria</taxon>
        <taxon>Hyphomicrobiales</taxon>
        <taxon>Rhizobiaceae</taxon>
        <taxon>Rhizobium/Agrobacterium group</taxon>
        <taxon>Rhizobium</taxon>
    </lineage>
</organism>
<dbReference type="Pfam" id="PF01418">
    <property type="entry name" value="HTH_6"/>
    <property type="match status" value="1"/>
</dbReference>
<dbReference type="GO" id="GO:0097367">
    <property type="term" value="F:carbohydrate derivative binding"/>
    <property type="evidence" value="ECO:0007669"/>
    <property type="project" value="InterPro"/>
</dbReference>
<protein>
    <submittedName>
        <fullName evidence="2">MurR/RpiR family transcriptional regulator</fullName>
    </submittedName>
</protein>
<dbReference type="PROSITE" id="PS51071">
    <property type="entry name" value="HTH_RPIR"/>
    <property type="match status" value="1"/>
</dbReference>
<dbReference type="EMBL" id="CP117255">
    <property type="protein sequence ID" value="WFR94662.1"/>
    <property type="molecule type" value="Genomic_DNA"/>
</dbReference>
<dbReference type="SUPFAM" id="SSF53697">
    <property type="entry name" value="SIS domain"/>
    <property type="match status" value="1"/>
</dbReference>
<keyword evidence="3" id="KW-1185">Reference proteome</keyword>